<sequence length="95" mass="9940">MLVQPLSDCQVRGDFLAALVHVASADAMGTLLPPHSSAPVLNTADPPGANGAETRGTDRHLEACHLTVTSQGETRPFLRMSSALDIVFSSLVITS</sequence>
<evidence type="ECO:0000313" key="1">
    <source>
        <dbReference type="EMBL" id="KAK7814850.1"/>
    </source>
</evidence>
<accession>A0AAW0IJK4</accession>
<reference evidence="1 2" key="1">
    <citation type="journal article" date="2023" name="bioRxiv">
        <title>Conserved and derived expression patterns and positive selection on dental genes reveal complex evolutionary context of ever-growing rodent molars.</title>
        <authorList>
            <person name="Calamari Z.T."/>
            <person name="Song A."/>
            <person name="Cohen E."/>
            <person name="Akter M."/>
            <person name="Roy R.D."/>
            <person name="Hallikas O."/>
            <person name="Christensen M.M."/>
            <person name="Li P."/>
            <person name="Marangoni P."/>
            <person name="Jernvall J."/>
            <person name="Klein O.D."/>
        </authorList>
    </citation>
    <scope>NUCLEOTIDE SEQUENCE [LARGE SCALE GENOMIC DNA]</scope>
    <source>
        <strain evidence="1">V071</strain>
    </source>
</reference>
<dbReference type="AlphaFoldDB" id="A0AAW0IJK4"/>
<keyword evidence="2" id="KW-1185">Reference proteome</keyword>
<name>A0AAW0IJK4_MYOGA</name>
<organism evidence="1 2">
    <name type="scientific">Myodes glareolus</name>
    <name type="common">Bank vole</name>
    <name type="synonym">Clethrionomys glareolus</name>
    <dbReference type="NCBI Taxonomy" id="447135"/>
    <lineage>
        <taxon>Eukaryota</taxon>
        <taxon>Metazoa</taxon>
        <taxon>Chordata</taxon>
        <taxon>Craniata</taxon>
        <taxon>Vertebrata</taxon>
        <taxon>Euteleostomi</taxon>
        <taxon>Mammalia</taxon>
        <taxon>Eutheria</taxon>
        <taxon>Euarchontoglires</taxon>
        <taxon>Glires</taxon>
        <taxon>Rodentia</taxon>
        <taxon>Myomorpha</taxon>
        <taxon>Muroidea</taxon>
        <taxon>Cricetidae</taxon>
        <taxon>Arvicolinae</taxon>
        <taxon>Myodes</taxon>
    </lineage>
</organism>
<proteinExistence type="predicted"/>
<protein>
    <submittedName>
        <fullName evidence="1">Uncharacterized protein</fullName>
    </submittedName>
</protein>
<dbReference type="Proteomes" id="UP001488838">
    <property type="component" value="Unassembled WGS sequence"/>
</dbReference>
<comment type="caution">
    <text evidence="1">The sequence shown here is derived from an EMBL/GenBank/DDBJ whole genome shotgun (WGS) entry which is preliminary data.</text>
</comment>
<evidence type="ECO:0000313" key="2">
    <source>
        <dbReference type="Proteomes" id="UP001488838"/>
    </source>
</evidence>
<gene>
    <name evidence="1" type="ORF">U0070_026351</name>
</gene>
<dbReference type="EMBL" id="JBBHLL010000118">
    <property type="protein sequence ID" value="KAK7814850.1"/>
    <property type="molecule type" value="Genomic_DNA"/>
</dbReference>